<organism evidence="4">
    <name type="scientific">Onchocerca flexuosa</name>
    <dbReference type="NCBI Taxonomy" id="387005"/>
    <lineage>
        <taxon>Eukaryota</taxon>
        <taxon>Metazoa</taxon>
        <taxon>Ecdysozoa</taxon>
        <taxon>Nematoda</taxon>
        <taxon>Chromadorea</taxon>
        <taxon>Rhabditida</taxon>
        <taxon>Spirurina</taxon>
        <taxon>Spiruromorpha</taxon>
        <taxon>Filarioidea</taxon>
        <taxon>Onchocercidae</taxon>
        <taxon>Onchocerca</taxon>
    </lineage>
</organism>
<dbReference type="AlphaFoldDB" id="A0A183I1R5"/>
<dbReference type="EMBL" id="UZAJ01040329">
    <property type="protein sequence ID" value="VDP14365.1"/>
    <property type="molecule type" value="Genomic_DNA"/>
</dbReference>
<evidence type="ECO:0000313" key="3">
    <source>
        <dbReference type="Proteomes" id="UP000267606"/>
    </source>
</evidence>
<evidence type="ECO:0000313" key="2">
    <source>
        <dbReference type="EMBL" id="VDP14365.1"/>
    </source>
</evidence>
<gene>
    <name evidence="2" type="ORF">OFLC_LOCUS13677</name>
</gene>
<name>A0A183I1R5_9BILA</name>
<reference evidence="4" key="1">
    <citation type="submission" date="2016-06" db="UniProtKB">
        <authorList>
            <consortium name="WormBaseParasite"/>
        </authorList>
    </citation>
    <scope>IDENTIFICATION</scope>
</reference>
<evidence type="ECO:0000313" key="4">
    <source>
        <dbReference type="WBParaSite" id="OFLC_0001367801-mRNA-1"/>
    </source>
</evidence>
<dbReference type="Proteomes" id="UP000267606">
    <property type="component" value="Unassembled WGS sequence"/>
</dbReference>
<protein>
    <submittedName>
        <fullName evidence="4">Secreted protein</fullName>
    </submittedName>
</protein>
<sequence length="95" mass="10053">MCDGRLGVLTGIAVIISPVSVFSDALATSSRKLDGGAVSVCGWKSKGEKGIGRIIMGSAMKWVSSRNSANHQTSISSAHAPPCFTRLRSPPQRFY</sequence>
<evidence type="ECO:0000256" key="1">
    <source>
        <dbReference type="SAM" id="MobiDB-lite"/>
    </source>
</evidence>
<dbReference type="WBParaSite" id="OFLC_0001367801-mRNA-1">
    <property type="protein sequence ID" value="OFLC_0001367801-mRNA-1"/>
    <property type="gene ID" value="OFLC_0001367801"/>
</dbReference>
<keyword evidence="3" id="KW-1185">Reference proteome</keyword>
<reference evidence="2 3" key="2">
    <citation type="submission" date="2018-11" db="EMBL/GenBank/DDBJ databases">
        <authorList>
            <consortium name="Pathogen Informatics"/>
        </authorList>
    </citation>
    <scope>NUCLEOTIDE SEQUENCE [LARGE SCALE GENOMIC DNA]</scope>
</reference>
<proteinExistence type="predicted"/>
<feature type="region of interest" description="Disordered" evidence="1">
    <location>
        <begin position="73"/>
        <end position="95"/>
    </location>
</feature>
<accession>A0A183I1R5</accession>